<proteinExistence type="predicted"/>
<name>A0A426X4A2_ENSVE</name>
<dbReference type="Proteomes" id="UP000287651">
    <property type="component" value="Unassembled WGS sequence"/>
</dbReference>
<gene>
    <name evidence="1" type="ORF">B296_00057704</name>
</gene>
<dbReference type="EMBL" id="AMZH03027085">
    <property type="protein sequence ID" value="RRT34299.1"/>
    <property type="molecule type" value="Genomic_DNA"/>
</dbReference>
<sequence length="64" mass="7194">MGTAFLHSFFFLIHSERAPTSLKPTSKALVLGRRLVGYQGIQICQDGQAKRTKEPFFSSFQTCN</sequence>
<organism evidence="1 2">
    <name type="scientific">Ensete ventricosum</name>
    <name type="common">Abyssinian banana</name>
    <name type="synonym">Musa ensete</name>
    <dbReference type="NCBI Taxonomy" id="4639"/>
    <lineage>
        <taxon>Eukaryota</taxon>
        <taxon>Viridiplantae</taxon>
        <taxon>Streptophyta</taxon>
        <taxon>Embryophyta</taxon>
        <taxon>Tracheophyta</taxon>
        <taxon>Spermatophyta</taxon>
        <taxon>Magnoliopsida</taxon>
        <taxon>Liliopsida</taxon>
        <taxon>Zingiberales</taxon>
        <taxon>Musaceae</taxon>
        <taxon>Ensete</taxon>
    </lineage>
</organism>
<comment type="caution">
    <text evidence="1">The sequence shown here is derived from an EMBL/GenBank/DDBJ whole genome shotgun (WGS) entry which is preliminary data.</text>
</comment>
<accession>A0A426X4A2</accession>
<dbReference type="AlphaFoldDB" id="A0A426X4A2"/>
<evidence type="ECO:0000313" key="2">
    <source>
        <dbReference type="Proteomes" id="UP000287651"/>
    </source>
</evidence>
<reference evidence="1 2" key="1">
    <citation type="journal article" date="2014" name="Agronomy (Basel)">
        <title>A Draft Genome Sequence for Ensete ventricosum, the Drought-Tolerant Tree Against Hunger.</title>
        <authorList>
            <person name="Harrison J."/>
            <person name="Moore K.A."/>
            <person name="Paszkiewicz K."/>
            <person name="Jones T."/>
            <person name="Grant M."/>
            <person name="Ambacheew D."/>
            <person name="Muzemil S."/>
            <person name="Studholme D.J."/>
        </authorList>
    </citation>
    <scope>NUCLEOTIDE SEQUENCE [LARGE SCALE GENOMIC DNA]</scope>
</reference>
<protein>
    <submittedName>
        <fullName evidence="1">Uncharacterized protein</fullName>
    </submittedName>
</protein>
<evidence type="ECO:0000313" key="1">
    <source>
        <dbReference type="EMBL" id="RRT34299.1"/>
    </source>
</evidence>